<evidence type="ECO:0000313" key="19">
    <source>
        <dbReference type="EMBL" id="CAD7397692.1"/>
    </source>
</evidence>
<evidence type="ECO:0000256" key="2">
    <source>
        <dbReference type="ARBA" id="ARBA00022475"/>
    </source>
</evidence>
<dbReference type="CDD" id="cd00096">
    <property type="entry name" value="Ig"/>
    <property type="match status" value="1"/>
</dbReference>
<dbReference type="InterPro" id="IPR003599">
    <property type="entry name" value="Ig_sub"/>
</dbReference>
<evidence type="ECO:0000256" key="13">
    <source>
        <dbReference type="ARBA" id="ARBA00023319"/>
    </source>
</evidence>
<evidence type="ECO:0000256" key="14">
    <source>
        <dbReference type="ARBA" id="ARBA00034103"/>
    </source>
</evidence>
<dbReference type="GO" id="GO:0048812">
    <property type="term" value="P:neuron projection morphogenesis"/>
    <property type="evidence" value="ECO:0007669"/>
    <property type="project" value="UniProtKB-ARBA"/>
</dbReference>
<feature type="domain" description="Ig-like" evidence="17">
    <location>
        <begin position="466"/>
        <end position="559"/>
    </location>
</feature>
<evidence type="ECO:0000256" key="11">
    <source>
        <dbReference type="ARBA" id="ARBA00023157"/>
    </source>
</evidence>
<dbReference type="Pfam" id="PF13927">
    <property type="entry name" value="Ig_3"/>
    <property type="match status" value="4"/>
</dbReference>
<dbReference type="GO" id="GO:0045202">
    <property type="term" value="C:synapse"/>
    <property type="evidence" value="ECO:0007669"/>
    <property type="project" value="UniProtKB-SubCell"/>
</dbReference>
<name>A0A7R9CL52_TIMCR</name>
<feature type="domain" description="Ig-like" evidence="17">
    <location>
        <begin position="912"/>
        <end position="1006"/>
    </location>
</feature>
<sequence>MRKESVWSNLLAFTCKKSWKSLREKNLNRLERDLNPNLHVFSKIVQHEINALDHSAAEAKHRGMVAPRFNERLVLGPVRDGETVALSCVSQGYPPPTYWWHRDTGDGISEVVSPNERTHLRDGVLVLENVHAGDAGRYVCLANNSAGSERVELELSIVEPVSVHVSPQQVTVDLDRGTEFTCTVSGRPYPVLSWTKDGQPIRDSDVYRVRIVGASGSRLQLSVVTREDRGMYQCFAKNDFEMVQSTAELRLGVMSGEREKFRNGPSTTKRTRLLDLQLRNNVILGKVSDFYAGVRGSILGPGKDLSDYHYTLALVHTKRARRTRVCNRSQTSTPRDPEVRPHRTLKNAKNPLMYRLRSGTNDKHKRTFVRVCRLANALVVLSSIAEDGEIEVRISKRRSGSFRPNSSTGSKTWSTILFYLPHLYHISINMGISRTGSKTWSTVLFYLTHLYPISVNMGISRTDAAPQLVYKFIEQTMQPGPSVSLKCIAAGNPTPHFTWSLDGFPLPHIDRLMIGQYVTVHGDVISHVNVSSVRVEDGGEYQCLASNRVGSSEHSARLNIYDGQPLPIYRRQEVSTNGTLLVRHVDSASDRGSYKCTARNKQGHHDSKTVHIDVKVPPKIEPFSFPANIQEGARVHLTCVVSQGDTPLNLEWLKEGRPLAGEEADGATTYQIGEFDLALRISSVAPHHNGNYTCVAWNEAARTACTALLLVHVPPRIAPFSFNKDLSEGVRAQVTCVIERGDPPFTITWLKDSDPVPTESQWGLKIIGIDAHSSTIVVESLTAKHTGNFTCLAKNSVAQVAHTAQLVVSVPPRWLVEPQDVQAAEGVALFSMNCQAEGFPLPSITWRRAQGMRPGNYHDIDFGGSQGFRLQSNGSLLISRLGEEHEGYYLCEAVNGIGSGLSKIIYLTVNAPAHFLVKQKNQTARLGSITTLQCKVQGDNPLKIVWRKAGSTIDLANTHYRFNVKDVNISGGLASELTISNTDRSDGGRYACFASNSFGRDQMSVHLYVQEPPEFPRNVHVIEKGSRLVKLGWLLSPDGNSPITKYTVEYKTESDLWHDNMLQLSVSGSQANALVTGLRPATTYHFRLFAENQLGRSQPSDVLDVTTDGEVPGGAPRNVQVEATSSTELQVTWEAPESQLWNGDILGYHVGYKEQRMSADQYQYRSVENRLDISSLQRGEFVLTDLIKFTSYSIVLQAYNALGPGPATQEIVASTLEDVPSAPPSSVACTALTSQSLQVSWDPPPHAQLHGLLKGYKLLWENTQQWETSSKPETKITTGLTVVVHGLEKHNNYSIQVLAFTRVGDGVPSTPLFCMTEEDVPEAPAGIKTVVSSGTSIIVSWLPPLHSNGIITTYNLQIRVLSGAGQEAKMFRRSVPPQSTSYEAEGLLKRVRYEFVVAAVTRVGEGPSSDPVSMSPSTEVPPSAPLVHSTGSTTNSMTVQWKQGDDGGAPIRGFVLHYKEDQGEWEEVKISRTPDRESNLNLSIIGSPVYCESKMLDHTAIEVFTALLMLQMYVTALNSIGMGPPSETVVTTTDGGKPGHVPPIDHFLHINSTFVTLFLGDWADGGCPILYFEVEYKTPEQEYWTSGTVSPSWKRSGSSGDVTFYLEPKLIIPLVVSIVAVLLACFAVYYCLNRQVDGPLQRSGGSLHVSQTAAVLDNKQNMEQREQYYATVRKPLRSPVREMATLERIPEYSEDIYPYATFELNESASGETRCTSAAPIPVSITPSGPTQLHTFVYHDPRLSAADTLQVRREVG</sequence>
<evidence type="ECO:0000256" key="9">
    <source>
        <dbReference type="ARBA" id="ARBA00023018"/>
    </source>
</evidence>
<dbReference type="FunFam" id="2.60.40.10:FF:000017">
    <property type="entry name" value="Down syndrome cell adhesion molecule b"/>
    <property type="match status" value="1"/>
</dbReference>
<keyword evidence="3 16" id="KW-0812">Transmembrane</keyword>
<dbReference type="SMART" id="SM00060">
    <property type="entry name" value="FN3"/>
    <property type="match status" value="5"/>
</dbReference>
<reference evidence="19" key="1">
    <citation type="submission" date="2020-11" db="EMBL/GenBank/DDBJ databases">
        <authorList>
            <person name="Tran Van P."/>
        </authorList>
    </citation>
    <scope>NUCLEOTIDE SEQUENCE</scope>
</reference>
<keyword evidence="8 16" id="KW-1133">Transmembrane helix</keyword>
<feature type="domain" description="Fibronectin type-III" evidence="18">
    <location>
        <begin position="1323"/>
        <end position="1423"/>
    </location>
</feature>
<dbReference type="InterPro" id="IPR007110">
    <property type="entry name" value="Ig-like_dom"/>
</dbReference>
<evidence type="ECO:0000256" key="3">
    <source>
        <dbReference type="ARBA" id="ARBA00022692"/>
    </source>
</evidence>
<evidence type="ECO:0008006" key="20">
    <source>
        <dbReference type="Google" id="ProtNLM"/>
    </source>
</evidence>
<feature type="region of interest" description="Disordered" evidence="15">
    <location>
        <begin position="1405"/>
        <end position="1433"/>
    </location>
</feature>
<evidence type="ECO:0000256" key="7">
    <source>
        <dbReference type="ARBA" id="ARBA00022902"/>
    </source>
</evidence>
<dbReference type="InterPro" id="IPR003961">
    <property type="entry name" value="FN3_dom"/>
</dbReference>
<dbReference type="Pfam" id="PF07679">
    <property type="entry name" value="I-set"/>
    <property type="match status" value="3"/>
</dbReference>
<dbReference type="FunFam" id="2.60.40.10:FF:000333">
    <property type="entry name" value="Down syndrome cell adhesion molecule"/>
    <property type="match status" value="2"/>
</dbReference>
<feature type="domain" description="Ig-like" evidence="17">
    <location>
        <begin position="67"/>
        <end position="156"/>
    </location>
</feature>
<evidence type="ECO:0000256" key="16">
    <source>
        <dbReference type="SAM" id="Phobius"/>
    </source>
</evidence>
<keyword evidence="11" id="KW-1015">Disulfide bond</keyword>
<dbReference type="FunFam" id="2.60.40.10:FF:000093">
    <property type="entry name" value="Down syndrome cell adhesion molecule, isoform B"/>
    <property type="match status" value="1"/>
</dbReference>
<dbReference type="InterPro" id="IPR003598">
    <property type="entry name" value="Ig_sub2"/>
</dbReference>
<dbReference type="InterPro" id="IPR036179">
    <property type="entry name" value="Ig-like_dom_sf"/>
</dbReference>
<keyword evidence="13" id="KW-0393">Immunoglobulin domain</keyword>
<keyword evidence="10 16" id="KW-0472">Membrane</keyword>
<feature type="domain" description="Fibronectin type-III" evidence="18">
    <location>
        <begin position="1223"/>
        <end position="1319"/>
    </location>
</feature>
<keyword evidence="5" id="KW-0677">Repeat</keyword>
<feature type="transmembrane region" description="Helical" evidence="16">
    <location>
        <begin position="1610"/>
        <end position="1632"/>
    </location>
</feature>
<dbReference type="SMART" id="SM00408">
    <property type="entry name" value="IGc2"/>
    <property type="match status" value="8"/>
</dbReference>
<evidence type="ECO:0000256" key="6">
    <source>
        <dbReference type="ARBA" id="ARBA00022889"/>
    </source>
</evidence>
<evidence type="ECO:0000259" key="17">
    <source>
        <dbReference type="PROSITE" id="PS50835"/>
    </source>
</evidence>
<dbReference type="GO" id="GO:0098609">
    <property type="term" value="P:cell-cell adhesion"/>
    <property type="evidence" value="ECO:0007669"/>
    <property type="project" value="TreeGrafter"/>
</dbReference>
<organism evidence="19">
    <name type="scientific">Timema cristinae</name>
    <name type="common">Walking stick</name>
    <dbReference type="NCBI Taxonomy" id="61476"/>
    <lineage>
        <taxon>Eukaryota</taxon>
        <taxon>Metazoa</taxon>
        <taxon>Ecdysozoa</taxon>
        <taxon>Arthropoda</taxon>
        <taxon>Hexapoda</taxon>
        <taxon>Insecta</taxon>
        <taxon>Pterygota</taxon>
        <taxon>Neoptera</taxon>
        <taxon>Polyneoptera</taxon>
        <taxon>Phasmatodea</taxon>
        <taxon>Timematodea</taxon>
        <taxon>Timematoidea</taxon>
        <taxon>Timematidae</taxon>
        <taxon>Timema</taxon>
    </lineage>
</organism>
<dbReference type="SUPFAM" id="SSF48726">
    <property type="entry name" value="Immunoglobulin"/>
    <property type="match status" value="8"/>
</dbReference>
<dbReference type="InterPro" id="IPR013098">
    <property type="entry name" value="Ig_I-set"/>
</dbReference>
<feature type="domain" description="Ig-like" evidence="17">
    <location>
        <begin position="715"/>
        <end position="809"/>
    </location>
</feature>
<proteinExistence type="predicted"/>
<evidence type="ECO:0000256" key="1">
    <source>
        <dbReference type="ARBA" id="ARBA00004251"/>
    </source>
</evidence>
<gene>
    <name evidence="19" type="ORF">TCEB3V08_LOCUS4189</name>
</gene>
<evidence type="ECO:0000256" key="4">
    <source>
        <dbReference type="ARBA" id="ARBA00022729"/>
    </source>
</evidence>
<feature type="compositionally biased region" description="Polar residues" evidence="15">
    <location>
        <begin position="1410"/>
        <end position="1420"/>
    </location>
</feature>
<dbReference type="PROSITE" id="PS50853">
    <property type="entry name" value="FN3"/>
    <property type="match status" value="5"/>
</dbReference>
<dbReference type="Pfam" id="PF00041">
    <property type="entry name" value="fn3"/>
    <property type="match status" value="4"/>
</dbReference>
<dbReference type="FunFam" id="2.60.40.10:FF:000120">
    <property type="entry name" value="Down syndrome cell adhesion molecule like 1"/>
    <property type="match status" value="1"/>
</dbReference>
<dbReference type="PANTHER" id="PTHR44170:SF6">
    <property type="entry name" value="CONTACTIN"/>
    <property type="match status" value="1"/>
</dbReference>
<feature type="domain" description="Ig-like" evidence="17">
    <location>
        <begin position="618"/>
        <end position="705"/>
    </location>
</feature>
<feature type="region of interest" description="Disordered" evidence="15">
    <location>
        <begin position="323"/>
        <end position="342"/>
    </location>
</feature>
<feature type="domain" description="Ig-like" evidence="17">
    <location>
        <begin position="812"/>
        <end position="908"/>
    </location>
</feature>
<evidence type="ECO:0000256" key="5">
    <source>
        <dbReference type="ARBA" id="ARBA00022737"/>
    </source>
</evidence>
<dbReference type="FunFam" id="2.60.40.10:FF:000104">
    <property type="entry name" value="Down syndrome cell adhesion molecule b"/>
    <property type="match status" value="1"/>
</dbReference>
<evidence type="ECO:0000256" key="8">
    <source>
        <dbReference type="ARBA" id="ARBA00022989"/>
    </source>
</evidence>
<feature type="domain" description="Ig-like" evidence="17">
    <location>
        <begin position="167"/>
        <end position="250"/>
    </location>
</feature>
<evidence type="ECO:0000256" key="15">
    <source>
        <dbReference type="SAM" id="MobiDB-lite"/>
    </source>
</evidence>
<comment type="subcellular location">
    <subcellularLocation>
        <location evidence="1">Cell membrane</location>
        <topology evidence="1">Single-pass type I membrane protein</topology>
    </subcellularLocation>
    <subcellularLocation>
        <location evidence="14">Synapse</location>
    </subcellularLocation>
</comment>
<dbReference type="CDD" id="cd00063">
    <property type="entry name" value="FN3"/>
    <property type="match status" value="5"/>
</dbReference>
<keyword evidence="4" id="KW-0732">Signal</keyword>
<keyword evidence="7" id="KW-0524">Neurogenesis</keyword>
<dbReference type="GO" id="GO:0005886">
    <property type="term" value="C:plasma membrane"/>
    <property type="evidence" value="ECO:0007669"/>
    <property type="project" value="UniProtKB-SubCell"/>
</dbReference>
<protein>
    <recommendedName>
        <fullName evidence="20">Down syndrome cell adhesion molecule-like protein Dscam2</fullName>
    </recommendedName>
</protein>
<accession>A0A7R9CL52</accession>
<feature type="domain" description="Fibronectin type-III" evidence="18">
    <location>
        <begin position="1424"/>
        <end position="1536"/>
    </location>
</feature>
<dbReference type="FunFam" id="2.60.40.10:FF:000032">
    <property type="entry name" value="palladin isoform X1"/>
    <property type="match status" value="3"/>
</dbReference>
<feature type="domain" description="Fibronectin type-III" evidence="18">
    <location>
        <begin position="1015"/>
        <end position="1110"/>
    </location>
</feature>
<evidence type="ECO:0000256" key="12">
    <source>
        <dbReference type="ARBA" id="ARBA00023180"/>
    </source>
</evidence>
<dbReference type="CDD" id="cd20956">
    <property type="entry name" value="IgI_4_Dscam"/>
    <property type="match status" value="1"/>
</dbReference>
<evidence type="ECO:0000256" key="10">
    <source>
        <dbReference type="ARBA" id="ARBA00023136"/>
    </source>
</evidence>
<feature type="domain" description="Fibronectin type-III" evidence="18">
    <location>
        <begin position="1115"/>
        <end position="1218"/>
    </location>
</feature>
<dbReference type="Gene3D" id="2.60.40.10">
    <property type="entry name" value="Immunoglobulins"/>
    <property type="match status" value="13"/>
</dbReference>
<dbReference type="PANTHER" id="PTHR44170">
    <property type="entry name" value="PROTEIN SIDEKICK"/>
    <property type="match status" value="1"/>
</dbReference>
<keyword evidence="12" id="KW-0325">Glycoprotein</keyword>
<dbReference type="InterPro" id="IPR036116">
    <property type="entry name" value="FN3_sf"/>
</dbReference>
<keyword evidence="2" id="KW-1003">Cell membrane</keyword>
<keyword evidence="6" id="KW-0130">Cell adhesion</keyword>
<keyword evidence="9" id="KW-0770">Synapse</keyword>
<dbReference type="PROSITE" id="PS50835">
    <property type="entry name" value="IG_LIKE"/>
    <property type="match status" value="7"/>
</dbReference>
<dbReference type="InterPro" id="IPR013783">
    <property type="entry name" value="Ig-like_fold"/>
</dbReference>
<dbReference type="SUPFAM" id="SSF49265">
    <property type="entry name" value="Fibronectin type III"/>
    <property type="match status" value="3"/>
</dbReference>
<evidence type="ECO:0000259" key="18">
    <source>
        <dbReference type="PROSITE" id="PS50853"/>
    </source>
</evidence>
<dbReference type="SMART" id="SM00409">
    <property type="entry name" value="IG"/>
    <property type="match status" value="7"/>
</dbReference>
<dbReference type="EMBL" id="OC317564">
    <property type="protein sequence ID" value="CAD7397692.1"/>
    <property type="molecule type" value="Genomic_DNA"/>
</dbReference>